<dbReference type="GO" id="GO:0046872">
    <property type="term" value="F:metal ion binding"/>
    <property type="evidence" value="ECO:0007669"/>
    <property type="project" value="UniProtKB-KW"/>
</dbReference>
<keyword evidence="6 10" id="KW-0645">Protease</keyword>
<dbReference type="Pfam" id="PF02073">
    <property type="entry name" value="Peptidase_M29"/>
    <property type="match status" value="1"/>
</dbReference>
<gene>
    <name evidence="10" type="ORF">HMP0721_0460</name>
</gene>
<comment type="cofactor">
    <cofactor evidence="1">
        <name>Co(2+)</name>
        <dbReference type="ChEBI" id="CHEBI:48828"/>
    </cofactor>
</comment>
<keyword evidence="8" id="KW-0378">Hydrolase</keyword>
<keyword evidence="7" id="KW-0479">Metal-binding</keyword>
<evidence type="ECO:0000313" key="11">
    <source>
        <dbReference type="Proteomes" id="UP000004754"/>
    </source>
</evidence>
<keyword evidence="5" id="KW-0031">Aminopeptidase</keyword>
<keyword evidence="9 10" id="KW-0482">Metalloprotease</keyword>
<dbReference type="Proteomes" id="UP000004754">
    <property type="component" value="Unassembled WGS sequence"/>
</dbReference>
<dbReference type="AlphaFoldDB" id="E6MEM7"/>
<evidence type="ECO:0000256" key="2">
    <source>
        <dbReference type="ARBA" id="ARBA00001946"/>
    </source>
</evidence>
<dbReference type="OrthoDB" id="9803993at2"/>
<dbReference type="EMBL" id="AEQN01000007">
    <property type="protein sequence ID" value="EFV02552.1"/>
    <property type="molecule type" value="Genomic_DNA"/>
</dbReference>
<dbReference type="RefSeq" id="WP_006597879.1">
    <property type="nucleotide sequence ID" value="NZ_GL622359.1"/>
</dbReference>
<accession>E6MEM7</accession>
<dbReference type="GO" id="GO:0008237">
    <property type="term" value="F:metallopeptidase activity"/>
    <property type="evidence" value="ECO:0007669"/>
    <property type="project" value="UniProtKB-KW"/>
</dbReference>
<name>E6MEM7_9FIRM</name>
<evidence type="ECO:0000256" key="1">
    <source>
        <dbReference type="ARBA" id="ARBA00001941"/>
    </source>
</evidence>
<comment type="cofactor">
    <cofactor evidence="2">
        <name>Mg(2+)</name>
        <dbReference type="ChEBI" id="CHEBI:18420"/>
    </cofactor>
</comment>
<reference evidence="10 11" key="1">
    <citation type="submission" date="2010-12" db="EMBL/GenBank/DDBJ databases">
        <authorList>
            <person name="Muzny D."/>
            <person name="Qin X."/>
            <person name="Deng J."/>
            <person name="Jiang H."/>
            <person name="Liu Y."/>
            <person name="Qu J."/>
            <person name="Song X.-Z."/>
            <person name="Zhang L."/>
            <person name="Thornton R."/>
            <person name="Coyle M."/>
            <person name="Francisco L."/>
            <person name="Jackson L."/>
            <person name="Javaid M."/>
            <person name="Korchina V."/>
            <person name="Kovar C."/>
            <person name="Mata R."/>
            <person name="Mathew T."/>
            <person name="Ngo R."/>
            <person name="Nguyen L."/>
            <person name="Nguyen N."/>
            <person name="Okwuonu G."/>
            <person name="Ongeri F."/>
            <person name="Pham C."/>
            <person name="Simmons D."/>
            <person name="Wilczek-Boney K."/>
            <person name="Hale W."/>
            <person name="Jakkamsetti A."/>
            <person name="Pham P."/>
            <person name="Ruth R."/>
            <person name="San Lucas F."/>
            <person name="Warren J."/>
            <person name="Zhang J."/>
            <person name="Zhao Z."/>
            <person name="Zhou C."/>
            <person name="Zhu D."/>
            <person name="Lee S."/>
            <person name="Bess C."/>
            <person name="Blankenburg K."/>
            <person name="Forbes L."/>
            <person name="Fu Q."/>
            <person name="Gubbala S."/>
            <person name="Hirani K."/>
            <person name="Jayaseelan J.C."/>
            <person name="Lara F."/>
            <person name="Munidasa M."/>
            <person name="Palculict T."/>
            <person name="Patil S."/>
            <person name="Pu L.-L."/>
            <person name="Saada N."/>
            <person name="Tang L."/>
            <person name="Weissenberger G."/>
            <person name="Zhu Y."/>
            <person name="Hemphill L."/>
            <person name="Shang Y."/>
            <person name="Youmans B."/>
            <person name="Ayvaz T."/>
            <person name="Ross M."/>
            <person name="Santibanez J."/>
            <person name="Aqrawi P."/>
            <person name="Gross S."/>
            <person name="Joshi V."/>
            <person name="Fowler G."/>
            <person name="Nazareth L."/>
            <person name="Reid J."/>
            <person name="Worley K."/>
            <person name="Petrosino J."/>
            <person name="Highlander S."/>
            <person name="Gibbs R."/>
        </authorList>
    </citation>
    <scope>NUCLEOTIDE SEQUENCE [LARGE SCALE GENOMIC DNA]</scope>
    <source>
        <strain evidence="10 11">ATCC 23263</strain>
    </source>
</reference>
<dbReference type="HOGENOM" id="CLU_054346_1_0_9"/>
<comment type="caution">
    <text evidence="10">The sequence shown here is derived from an EMBL/GenBank/DDBJ whole genome shotgun (WGS) entry which is preliminary data.</text>
</comment>
<dbReference type="PANTHER" id="PTHR34448">
    <property type="entry name" value="AMINOPEPTIDASE"/>
    <property type="match status" value="1"/>
</dbReference>
<dbReference type="SUPFAM" id="SSF144052">
    <property type="entry name" value="Thermophilic metalloprotease-like"/>
    <property type="match status" value="1"/>
</dbReference>
<evidence type="ECO:0000256" key="4">
    <source>
        <dbReference type="ARBA" id="ARBA00008236"/>
    </source>
</evidence>
<dbReference type="PRINTS" id="PR00919">
    <property type="entry name" value="THERMOPTASE"/>
</dbReference>
<sequence>MTISFETKQQNLADLAVALGVNLQEGQTLIINAPIDCADFAHKVAAAAFDRGAADVAIRYNDERLSRMRYDHADLEALTTIPAWQKARMDSYVDDQVAVISIYADDPDVMAGVDVDRVKAASNAAQAAAKKYHEAVINDRIRWCVISVPTVGWARKVFPDIPKSAAVEQLWNAIFETTRTNLTDPAAAWHRHNASFEEKVRFLNNKQFDAFVYKNALGTNITVGMPKNHIWAGGSEIAEDGIAFFPNIPTEEIFSAPDKTRVNGTLAASHPLVYNGQLIDHFALTFKDGKVVGYHAEQGFDALKSLVEANPGSNMLGEISFVPYDSPIQNLGILFYNTLFDENASCHFALGAAYPTCIEGGQNMSETELAAAGLNISTTHVDFMVGSKDLSIVGLDAEGNETPIFVDGNWANPL</sequence>
<evidence type="ECO:0000256" key="6">
    <source>
        <dbReference type="ARBA" id="ARBA00022670"/>
    </source>
</evidence>
<proteinExistence type="inferred from homology"/>
<evidence type="ECO:0000256" key="7">
    <source>
        <dbReference type="ARBA" id="ARBA00022723"/>
    </source>
</evidence>
<dbReference type="eggNOG" id="COG2309">
    <property type="taxonomic scope" value="Bacteria"/>
</dbReference>
<comment type="similarity">
    <text evidence="4">Belongs to the peptidase M29 family.</text>
</comment>
<organism evidence="10 11">
    <name type="scientific">Pseudoramibacter alactolyticus ATCC 23263</name>
    <dbReference type="NCBI Taxonomy" id="887929"/>
    <lineage>
        <taxon>Bacteria</taxon>
        <taxon>Bacillati</taxon>
        <taxon>Bacillota</taxon>
        <taxon>Clostridia</taxon>
        <taxon>Eubacteriales</taxon>
        <taxon>Eubacteriaceae</taxon>
        <taxon>Pseudoramibacter</taxon>
    </lineage>
</organism>
<comment type="cofactor">
    <cofactor evidence="3">
        <name>Zn(2+)</name>
        <dbReference type="ChEBI" id="CHEBI:29105"/>
    </cofactor>
</comment>
<dbReference type="InterPro" id="IPR052170">
    <property type="entry name" value="M29_Exopeptidase"/>
</dbReference>
<dbReference type="PANTHER" id="PTHR34448:SF3">
    <property type="entry name" value="AMINOPEPTIDASE AMPS"/>
    <property type="match status" value="1"/>
</dbReference>
<dbReference type="GO" id="GO:0006508">
    <property type="term" value="P:proteolysis"/>
    <property type="evidence" value="ECO:0007669"/>
    <property type="project" value="UniProtKB-KW"/>
</dbReference>
<dbReference type="Gene3D" id="3.40.1830.10">
    <property type="entry name" value="Thermophilic metalloprotease (M29)"/>
    <property type="match status" value="1"/>
</dbReference>
<dbReference type="InterPro" id="IPR035097">
    <property type="entry name" value="M29_N-terminal"/>
</dbReference>
<evidence type="ECO:0000256" key="9">
    <source>
        <dbReference type="ARBA" id="ARBA00023049"/>
    </source>
</evidence>
<protein>
    <submittedName>
        <fullName evidence="10">Thermophilic metalloprotease (M29)</fullName>
    </submittedName>
</protein>
<keyword evidence="11" id="KW-1185">Reference proteome</keyword>
<dbReference type="InterPro" id="IPR000787">
    <property type="entry name" value="Peptidase_M29"/>
</dbReference>
<dbReference type="GO" id="GO:0004177">
    <property type="term" value="F:aminopeptidase activity"/>
    <property type="evidence" value="ECO:0007669"/>
    <property type="project" value="UniProtKB-KW"/>
</dbReference>
<evidence type="ECO:0000256" key="5">
    <source>
        <dbReference type="ARBA" id="ARBA00022438"/>
    </source>
</evidence>
<evidence type="ECO:0000256" key="3">
    <source>
        <dbReference type="ARBA" id="ARBA00001947"/>
    </source>
</evidence>
<evidence type="ECO:0000256" key="8">
    <source>
        <dbReference type="ARBA" id="ARBA00022801"/>
    </source>
</evidence>
<evidence type="ECO:0000313" key="10">
    <source>
        <dbReference type="EMBL" id="EFV02552.1"/>
    </source>
</evidence>